<dbReference type="InterPro" id="IPR036265">
    <property type="entry name" value="HIT-like_sf"/>
</dbReference>
<evidence type="ECO:0000313" key="5">
    <source>
        <dbReference type="EMBL" id="RIX36231.1"/>
    </source>
</evidence>
<feature type="active site" description="Tele-AMP-histidine intermediate" evidence="1">
    <location>
        <position position="112"/>
    </location>
</feature>
<dbReference type="PANTHER" id="PTHR46648:SF1">
    <property type="entry name" value="ADENOSINE 5'-MONOPHOSPHORAMIDASE HNT1"/>
    <property type="match status" value="1"/>
</dbReference>
<dbReference type="RefSeq" id="WP_119664361.1">
    <property type="nucleotide sequence ID" value="NZ_QXJK01000002.1"/>
</dbReference>
<name>A0A418Q9E2_9CORY</name>
<feature type="short sequence motif" description="Histidine triad motif" evidence="2 3">
    <location>
        <begin position="110"/>
        <end position="114"/>
    </location>
</feature>
<dbReference type="EMBL" id="QXJK01000002">
    <property type="protein sequence ID" value="RIX36231.1"/>
    <property type="molecule type" value="Genomic_DNA"/>
</dbReference>
<dbReference type="GO" id="GO:0003824">
    <property type="term" value="F:catalytic activity"/>
    <property type="evidence" value="ECO:0007669"/>
    <property type="project" value="InterPro"/>
</dbReference>
<dbReference type="Gene3D" id="3.30.428.10">
    <property type="entry name" value="HIT-like"/>
    <property type="match status" value="1"/>
</dbReference>
<protein>
    <submittedName>
        <fullName evidence="5">HIT domain-containing protein</fullName>
    </submittedName>
</protein>
<evidence type="ECO:0000256" key="1">
    <source>
        <dbReference type="PIRSR" id="PIRSR601310-1"/>
    </source>
</evidence>
<dbReference type="PROSITE" id="PS51084">
    <property type="entry name" value="HIT_2"/>
    <property type="match status" value="1"/>
</dbReference>
<dbReference type="SUPFAM" id="SSF54197">
    <property type="entry name" value="HIT-like"/>
    <property type="match status" value="1"/>
</dbReference>
<dbReference type="GO" id="GO:0009117">
    <property type="term" value="P:nucleotide metabolic process"/>
    <property type="evidence" value="ECO:0007669"/>
    <property type="project" value="TreeGrafter"/>
</dbReference>
<keyword evidence="6" id="KW-1185">Reference proteome</keyword>
<dbReference type="AlphaFoldDB" id="A0A418Q9E2"/>
<sequence>MGNAGQDSSVTADPDCPFCTIVQRNDPDVREVYRDDQVVAFFPTDPAVLGHTLIVPRAHVPFVWELHDEDAEHIGLLISLMSRVIVETTGAEGLNVIQSNGHVATQSVNHVHVHLVPRWTNDAIGRIWPPETHYSEHAKDETWDALRNACRGLRL</sequence>
<accession>A0A418Q9E2</accession>
<feature type="domain" description="HIT" evidence="4">
    <location>
        <begin position="17"/>
        <end position="125"/>
    </location>
</feature>
<evidence type="ECO:0000259" key="4">
    <source>
        <dbReference type="PROSITE" id="PS51084"/>
    </source>
</evidence>
<dbReference type="InterPro" id="IPR011146">
    <property type="entry name" value="HIT-like"/>
</dbReference>
<evidence type="ECO:0000256" key="3">
    <source>
        <dbReference type="PROSITE-ProRule" id="PRU00464"/>
    </source>
</evidence>
<gene>
    <name evidence="5" type="ORF">D3M95_02870</name>
</gene>
<evidence type="ECO:0000313" key="6">
    <source>
        <dbReference type="Proteomes" id="UP000285278"/>
    </source>
</evidence>
<organism evidence="5 6">
    <name type="scientific">Corynebacterium falsenii</name>
    <dbReference type="NCBI Taxonomy" id="108486"/>
    <lineage>
        <taxon>Bacteria</taxon>
        <taxon>Bacillati</taxon>
        <taxon>Actinomycetota</taxon>
        <taxon>Actinomycetes</taxon>
        <taxon>Mycobacteriales</taxon>
        <taxon>Corynebacteriaceae</taxon>
        <taxon>Corynebacterium</taxon>
    </lineage>
</organism>
<dbReference type="Pfam" id="PF01230">
    <property type="entry name" value="HIT"/>
    <property type="match status" value="1"/>
</dbReference>
<dbReference type="Proteomes" id="UP000285278">
    <property type="component" value="Unassembled WGS sequence"/>
</dbReference>
<reference evidence="5 6" key="1">
    <citation type="submission" date="2018-09" db="EMBL/GenBank/DDBJ databases">
        <title>Optimization and identification of Corynebacterium falsenii FN1-14 from fish paste.</title>
        <authorList>
            <person name="Daroonpunt R."/>
            <person name="Tanasupawat S."/>
        </authorList>
    </citation>
    <scope>NUCLEOTIDE SEQUENCE [LARGE SCALE GENOMIC DNA]</scope>
    <source>
        <strain evidence="5 6">FN1-14</strain>
    </source>
</reference>
<dbReference type="InterPro" id="IPR001310">
    <property type="entry name" value="Histidine_triad_HIT"/>
</dbReference>
<dbReference type="PANTHER" id="PTHR46648">
    <property type="entry name" value="HIT FAMILY PROTEIN 1"/>
    <property type="match status" value="1"/>
</dbReference>
<proteinExistence type="predicted"/>
<dbReference type="OrthoDB" id="9784774at2"/>
<evidence type="ECO:0000256" key="2">
    <source>
        <dbReference type="PIRSR" id="PIRSR601310-3"/>
    </source>
</evidence>
<comment type="caution">
    <text evidence="5">The sequence shown here is derived from an EMBL/GenBank/DDBJ whole genome shotgun (WGS) entry which is preliminary data.</text>
</comment>